<dbReference type="AlphaFoldDB" id="G5ABV5"/>
<dbReference type="Proteomes" id="UP000002640">
    <property type="component" value="Unassembled WGS sequence"/>
</dbReference>
<evidence type="ECO:0000313" key="2">
    <source>
        <dbReference type="EMBL" id="EGZ06830.1"/>
    </source>
</evidence>
<dbReference type="EMBL" id="JH159163">
    <property type="protein sequence ID" value="EGZ06830.1"/>
    <property type="molecule type" value="Genomic_DNA"/>
</dbReference>
<dbReference type="GeneID" id="20648012"/>
<organism evidence="2 3">
    <name type="scientific">Phytophthora sojae (strain P6497)</name>
    <name type="common">Soybean stem and root rot agent</name>
    <name type="synonym">Phytophthora megasperma f. sp. glycines</name>
    <dbReference type="NCBI Taxonomy" id="1094619"/>
    <lineage>
        <taxon>Eukaryota</taxon>
        <taxon>Sar</taxon>
        <taxon>Stramenopiles</taxon>
        <taxon>Oomycota</taxon>
        <taxon>Peronosporomycetes</taxon>
        <taxon>Peronosporales</taxon>
        <taxon>Peronosporaceae</taxon>
        <taxon>Phytophthora</taxon>
    </lineage>
</organism>
<dbReference type="InParanoid" id="G5ABV5"/>
<feature type="compositionally biased region" description="Basic and acidic residues" evidence="1">
    <location>
        <begin position="91"/>
        <end position="100"/>
    </location>
</feature>
<feature type="compositionally biased region" description="Low complexity" evidence="1">
    <location>
        <begin position="74"/>
        <end position="85"/>
    </location>
</feature>
<reference evidence="2 3" key="1">
    <citation type="journal article" date="2006" name="Science">
        <title>Phytophthora genome sequences uncover evolutionary origins and mechanisms of pathogenesis.</title>
        <authorList>
            <person name="Tyler B.M."/>
            <person name="Tripathy S."/>
            <person name="Zhang X."/>
            <person name="Dehal P."/>
            <person name="Jiang R.H."/>
            <person name="Aerts A."/>
            <person name="Arredondo F.D."/>
            <person name="Baxter L."/>
            <person name="Bensasson D."/>
            <person name="Beynon J.L."/>
            <person name="Chapman J."/>
            <person name="Damasceno C.M."/>
            <person name="Dorrance A.E."/>
            <person name="Dou D."/>
            <person name="Dickerman A.W."/>
            <person name="Dubchak I.L."/>
            <person name="Garbelotto M."/>
            <person name="Gijzen M."/>
            <person name="Gordon S.G."/>
            <person name="Govers F."/>
            <person name="Grunwald N.J."/>
            <person name="Huang W."/>
            <person name="Ivors K.L."/>
            <person name="Jones R.W."/>
            <person name="Kamoun S."/>
            <person name="Krampis K."/>
            <person name="Lamour K.H."/>
            <person name="Lee M.K."/>
            <person name="McDonald W.H."/>
            <person name="Medina M."/>
            <person name="Meijer H.J."/>
            <person name="Nordberg E.K."/>
            <person name="Maclean D.J."/>
            <person name="Ospina-Giraldo M.D."/>
            <person name="Morris P.F."/>
            <person name="Phuntumart V."/>
            <person name="Putnam N.H."/>
            <person name="Rash S."/>
            <person name="Rose J.K."/>
            <person name="Sakihama Y."/>
            <person name="Salamov A.A."/>
            <person name="Savidor A."/>
            <person name="Scheuring C.F."/>
            <person name="Smith B.M."/>
            <person name="Sobral B.W."/>
            <person name="Terry A."/>
            <person name="Torto-Alalibo T.A."/>
            <person name="Win J."/>
            <person name="Xu Z."/>
            <person name="Zhang H."/>
            <person name="Grigoriev I.V."/>
            <person name="Rokhsar D.S."/>
            <person name="Boore J.L."/>
        </authorList>
    </citation>
    <scope>NUCLEOTIDE SEQUENCE [LARGE SCALE GENOMIC DNA]</scope>
    <source>
        <strain evidence="2 3">P6497</strain>
    </source>
</reference>
<gene>
    <name evidence="2" type="ORF">PHYSODRAFT_341009</name>
</gene>
<accession>G5ABV5</accession>
<protein>
    <submittedName>
        <fullName evidence="2">Uncharacterized protein</fullName>
    </submittedName>
</protein>
<dbReference type="KEGG" id="psoj:PHYSODRAFT_341009"/>
<keyword evidence="3" id="KW-1185">Reference proteome</keyword>
<evidence type="ECO:0000313" key="3">
    <source>
        <dbReference type="Proteomes" id="UP000002640"/>
    </source>
</evidence>
<name>G5ABV5_PHYSP</name>
<feature type="region of interest" description="Disordered" evidence="1">
    <location>
        <begin position="70"/>
        <end position="100"/>
    </location>
</feature>
<evidence type="ECO:0000256" key="1">
    <source>
        <dbReference type="SAM" id="MobiDB-lite"/>
    </source>
</evidence>
<dbReference type="RefSeq" id="XP_009537594.1">
    <property type="nucleotide sequence ID" value="XM_009539299.1"/>
</dbReference>
<sequence>MAAGGALGASSSMLKWGRHAWRRGGQWLVLGRGVGPRGQQQDEDEDAVQDGGWALAAVMALVVKKPKWRRERNISAASSASAPGSSRRRKRDAERGRRAREAVDMATQVHVFISGMSAGYQRFYLTRKT</sequence>
<proteinExistence type="predicted"/>